<evidence type="ECO:0000256" key="9">
    <source>
        <dbReference type="HAMAP-Rule" id="MF_02040"/>
    </source>
</evidence>
<gene>
    <name evidence="11" type="ORF">C4F51_12725</name>
</gene>
<dbReference type="CDD" id="cd02037">
    <property type="entry name" value="Mrp_NBP35"/>
    <property type="match status" value="1"/>
</dbReference>
<comment type="subunit">
    <text evidence="9">Homodimer.</text>
</comment>
<comment type="function">
    <text evidence="9">Binds and transfers iron-sulfur (Fe-S) clusters to target apoproteins. Can hydrolyze ATP.</text>
</comment>
<dbReference type="GO" id="GO:0016226">
    <property type="term" value="P:iron-sulfur cluster assembly"/>
    <property type="evidence" value="ECO:0007669"/>
    <property type="project" value="InterPro"/>
</dbReference>
<comment type="caution">
    <text evidence="11">The sequence shown here is derived from an EMBL/GenBank/DDBJ whole genome shotgun (WGS) entry which is preliminary data.</text>
</comment>
<dbReference type="PANTHER" id="PTHR42961">
    <property type="entry name" value="IRON-SULFUR PROTEIN NUBPL"/>
    <property type="match status" value="1"/>
</dbReference>
<protein>
    <recommendedName>
        <fullName evidence="9">Iron-sulfur cluster carrier protein</fullName>
    </recommendedName>
</protein>
<dbReference type="GO" id="GO:0005829">
    <property type="term" value="C:cytosol"/>
    <property type="evidence" value="ECO:0007669"/>
    <property type="project" value="TreeGrafter"/>
</dbReference>
<evidence type="ECO:0000256" key="5">
    <source>
        <dbReference type="ARBA" id="ARBA00022840"/>
    </source>
</evidence>
<dbReference type="Gene3D" id="3.30.300.130">
    <property type="entry name" value="Fe-S cluster assembly (FSCA)"/>
    <property type="match status" value="1"/>
</dbReference>
<evidence type="ECO:0000256" key="8">
    <source>
        <dbReference type="ARBA" id="ARBA00024036"/>
    </source>
</evidence>
<dbReference type="InterPro" id="IPR019591">
    <property type="entry name" value="Mrp/NBP35_ATP-bd"/>
</dbReference>
<evidence type="ECO:0000259" key="10">
    <source>
        <dbReference type="Pfam" id="PF01883"/>
    </source>
</evidence>
<keyword evidence="5 9" id="KW-0067">ATP-binding</keyword>
<evidence type="ECO:0000256" key="2">
    <source>
        <dbReference type="ARBA" id="ARBA00008205"/>
    </source>
</evidence>
<evidence type="ECO:0000256" key="4">
    <source>
        <dbReference type="ARBA" id="ARBA00022741"/>
    </source>
</evidence>
<dbReference type="SUPFAM" id="SSF52540">
    <property type="entry name" value="P-loop containing nucleoside triphosphate hydrolases"/>
    <property type="match status" value="1"/>
</dbReference>
<accession>A0A928YV04</accession>
<dbReference type="HAMAP" id="MF_02040">
    <property type="entry name" value="Mrp_NBP35"/>
    <property type="match status" value="1"/>
</dbReference>
<dbReference type="FunFam" id="3.40.50.300:FF:000418">
    <property type="entry name" value="Iron-sulfur cluster carrier protein"/>
    <property type="match status" value="1"/>
</dbReference>
<feature type="binding site" evidence="9">
    <location>
        <begin position="107"/>
        <end position="114"/>
    </location>
    <ligand>
        <name>ATP</name>
        <dbReference type="ChEBI" id="CHEBI:30616"/>
    </ligand>
</feature>
<dbReference type="NCBIfam" id="NF008669">
    <property type="entry name" value="PRK11670.1"/>
    <property type="match status" value="1"/>
</dbReference>
<dbReference type="InterPro" id="IPR034904">
    <property type="entry name" value="FSCA_dom_sf"/>
</dbReference>
<evidence type="ECO:0000256" key="6">
    <source>
        <dbReference type="ARBA" id="ARBA00023004"/>
    </source>
</evidence>
<dbReference type="InterPro" id="IPR027417">
    <property type="entry name" value="P-loop_NTPase"/>
</dbReference>
<evidence type="ECO:0000313" key="11">
    <source>
        <dbReference type="EMBL" id="MBE8718050.1"/>
    </source>
</evidence>
<feature type="domain" description="MIP18 family-like" evidence="10">
    <location>
        <begin position="7"/>
        <end position="76"/>
    </location>
</feature>
<comment type="similarity">
    <text evidence="1">In the N-terminal section; belongs to the MIP18 family.</text>
</comment>
<sequence length="367" mass="38620">MSSLSQAAVTAALARVPDPVLGKNLIETGSLASLSVTGSRLQLHIRLGYPAESVIEGLAAAIRDALAGVEGLTDTSLDIDWQVAANPAANAQQAIPGVRNIIAVASGKGGVGKSTTSLNLALALAAEGARVGILDADIYGPSQHHMLGVGEKRPEVISVAGGAQMMLPIQAHNIQSISMGYLVTEQTPMVWRGPMVSGALQQLLSQTRWDDLDYLIIDMPPGTGDIQITLAQRVPVTGAVIVTTPQDIALLDAKKGIEMFRKVHVPVLGVVENMALHICSNCGHAEHIFGQGGGERIAREYQSELLGSLPLDVSIREQTDSGIPGLVTDPQSPISLQYRAIARKLAANLWQLNRQTASAPNIVISDD</sequence>
<dbReference type="GO" id="GO:0016887">
    <property type="term" value="F:ATP hydrolysis activity"/>
    <property type="evidence" value="ECO:0007669"/>
    <property type="project" value="UniProtKB-UniRule"/>
</dbReference>
<dbReference type="InterPro" id="IPR000808">
    <property type="entry name" value="Mrp-like_CS"/>
</dbReference>
<dbReference type="InterPro" id="IPR044304">
    <property type="entry name" value="NUBPL-like"/>
</dbReference>
<organism evidence="11 12">
    <name type="scientific">Cellvibrio polysaccharolyticus</name>
    <dbReference type="NCBI Taxonomy" id="2082724"/>
    <lineage>
        <taxon>Bacteria</taxon>
        <taxon>Pseudomonadati</taxon>
        <taxon>Pseudomonadota</taxon>
        <taxon>Gammaproteobacteria</taxon>
        <taxon>Cellvibrionales</taxon>
        <taxon>Cellvibrionaceae</taxon>
        <taxon>Cellvibrio</taxon>
    </lineage>
</organism>
<keyword evidence="9" id="KW-0378">Hydrolase</keyword>
<evidence type="ECO:0000256" key="7">
    <source>
        <dbReference type="ARBA" id="ARBA00023014"/>
    </source>
</evidence>
<dbReference type="RefSeq" id="WP_193910306.1">
    <property type="nucleotide sequence ID" value="NZ_PRDL01000001.1"/>
</dbReference>
<dbReference type="PROSITE" id="PS01215">
    <property type="entry name" value="MRP"/>
    <property type="match status" value="1"/>
</dbReference>
<proteinExistence type="inferred from homology"/>
<dbReference type="Proteomes" id="UP000652567">
    <property type="component" value="Unassembled WGS sequence"/>
</dbReference>
<keyword evidence="6 9" id="KW-0408">Iron</keyword>
<dbReference type="PANTHER" id="PTHR42961:SF2">
    <property type="entry name" value="IRON-SULFUR PROTEIN NUBPL"/>
    <property type="match status" value="1"/>
</dbReference>
<evidence type="ECO:0000256" key="1">
    <source>
        <dbReference type="ARBA" id="ARBA00007352"/>
    </source>
</evidence>
<dbReference type="Pfam" id="PF01883">
    <property type="entry name" value="FeS_assembly_P"/>
    <property type="match status" value="1"/>
</dbReference>
<keyword evidence="3 9" id="KW-0479">Metal-binding</keyword>
<name>A0A928YV04_9GAMM</name>
<comment type="similarity">
    <text evidence="8 9">Belongs to the Mrp/NBP35 ATP-binding proteins family.</text>
</comment>
<dbReference type="SUPFAM" id="SSF117916">
    <property type="entry name" value="Fe-S cluster assembly (FSCA) domain-like"/>
    <property type="match status" value="1"/>
</dbReference>
<comment type="similarity">
    <text evidence="2">In the C-terminal section; belongs to the Mrp/NBP35 ATP-binding proteins family.</text>
</comment>
<keyword evidence="7 9" id="KW-0411">Iron-sulfur</keyword>
<dbReference type="InterPro" id="IPR002744">
    <property type="entry name" value="MIP18-like"/>
</dbReference>
<keyword evidence="12" id="KW-1185">Reference proteome</keyword>
<dbReference type="InterPro" id="IPR033756">
    <property type="entry name" value="YlxH/NBP35"/>
</dbReference>
<evidence type="ECO:0000256" key="3">
    <source>
        <dbReference type="ARBA" id="ARBA00022723"/>
    </source>
</evidence>
<dbReference type="GO" id="GO:0051539">
    <property type="term" value="F:4 iron, 4 sulfur cluster binding"/>
    <property type="evidence" value="ECO:0007669"/>
    <property type="project" value="TreeGrafter"/>
</dbReference>
<dbReference type="EMBL" id="PRDL01000001">
    <property type="protein sequence ID" value="MBE8718050.1"/>
    <property type="molecule type" value="Genomic_DNA"/>
</dbReference>
<reference evidence="11" key="1">
    <citation type="submission" date="2018-07" db="EMBL/GenBank/DDBJ databases">
        <title>Genome assembly of strain Ka43.</title>
        <authorList>
            <person name="Kukolya J."/>
            <person name="Nagy I."/>
            <person name="Horvath B."/>
            <person name="Toth A."/>
        </authorList>
    </citation>
    <scope>NUCLEOTIDE SEQUENCE</scope>
    <source>
        <strain evidence="11">KB43</strain>
    </source>
</reference>
<keyword evidence="4 9" id="KW-0547">Nucleotide-binding</keyword>
<dbReference type="GO" id="GO:0140663">
    <property type="term" value="F:ATP-dependent FeS chaperone activity"/>
    <property type="evidence" value="ECO:0007669"/>
    <property type="project" value="InterPro"/>
</dbReference>
<dbReference type="Pfam" id="PF10609">
    <property type="entry name" value="ParA"/>
    <property type="match status" value="1"/>
</dbReference>
<evidence type="ECO:0000313" key="12">
    <source>
        <dbReference type="Proteomes" id="UP000652567"/>
    </source>
</evidence>
<dbReference type="Gene3D" id="3.40.50.300">
    <property type="entry name" value="P-loop containing nucleotide triphosphate hydrolases"/>
    <property type="match status" value="1"/>
</dbReference>
<dbReference type="GO" id="GO:0046872">
    <property type="term" value="F:metal ion binding"/>
    <property type="evidence" value="ECO:0007669"/>
    <property type="project" value="UniProtKB-KW"/>
</dbReference>
<dbReference type="AlphaFoldDB" id="A0A928YV04"/>
<dbReference type="GO" id="GO:0005524">
    <property type="term" value="F:ATP binding"/>
    <property type="evidence" value="ECO:0007669"/>
    <property type="project" value="UniProtKB-UniRule"/>
</dbReference>